<evidence type="ECO:0000256" key="4">
    <source>
        <dbReference type="RuleBase" id="RU003512"/>
    </source>
</evidence>
<dbReference type="SUPFAM" id="SSF53807">
    <property type="entry name" value="Helical backbone' metal receptor"/>
    <property type="match status" value="1"/>
</dbReference>
<accession>A0ABR8YRH0</accession>
<keyword evidence="3 5" id="KW-0732">Signal</keyword>
<evidence type="ECO:0000313" key="6">
    <source>
        <dbReference type="EMBL" id="MBD8046586.1"/>
    </source>
</evidence>
<dbReference type="InterPro" id="IPR050492">
    <property type="entry name" value="Bact_metal-bind_prot9"/>
</dbReference>
<dbReference type="EMBL" id="JACSQB010000042">
    <property type="protein sequence ID" value="MBD8046586.1"/>
    <property type="molecule type" value="Genomic_DNA"/>
</dbReference>
<dbReference type="PROSITE" id="PS51257">
    <property type="entry name" value="PROKAR_LIPOPROTEIN"/>
    <property type="match status" value="1"/>
</dbReference>
<comment type="similarity">
    <text evidence="1 4">Belongs to the bacterial solute-binding protein 9 family.</text>
</comment>
<gene>
    <name evidence="6" type="ORF">H9637_05940</name>
</gene>
<evidence type="ECO:0000256" key="5">
    <source>
        <dbReference type="SAM" id="SignalP"/>
    </source>
</evidence>
<reference evidence="6 7" key="1">
    <citation type="submission" date="2020-08" db="EMBL/GenBank/DDBJ databases">
        <title>A Genomic Blueprint of the Chicken Gut Microbiome.</title>
        <authorList>
            <person name="Gilroy R."/>
            <person name="Ravi A."/>
            <person name="Getino M."/>
            <person name="Pursley I."/>
            <person name="Horton D.L."/>
            <person name="Alikhan N.-F."/>
            <person name="Baker D."/>
            <person name="Gharbi K."/>
            <person name="Hall N."/>
            <person name="Watson M."/>
            <person name="Adriaenssens E.M."/>
            <person name="Foster-Nyarko E."/>
            <person name="Jarju S."/>
            <person name="Secka A."/>
            <person name="Antonio M."/>
            <person name="Oren A."/>
            <person name="Chaudhuri R."/>
            <person name="La Ragione R.M."/>
            <person name="Hildebrand F."/>
            <person name="Pallen M.J."/>
        </authorList>
    </citation>
    <scope>NUCLEOTIDE SEQUENCE [LARGE SCALE GENOMIC DNA]</scope>
    <source>
        <strain evidence="6 7">N37</strain>
    </source>
</reference>
<dbReference type="PRINTS" id="PR00690">
    <property type="entry name" value="ADHESNFAMILY"/>
</dbReference>
<keyword evidence="2 4" id="KW-0813">Transport</keyword>
<dbReference type="Pfam" id="PF01297">
    <property type="entry name" value="ZnuA"/>
    <property type="match status" value="1"/>
</dbReference>
<feature type="chain" id="PRO_5045911717" evidence="5">
    <location>
        <begin position="20"/>
        <end position="306"/>
    </location>
</feature>
<dbReference type="Gene3D" id="3.40.50.1980">
    <property type="entry name" value="Nitrogenase molybdenum iron protein domain"/>
    <property type="match status" value="2"/>
</dbReference>
<dbReference type="RefSeq" id="WP_191739580.1">
    <property type="nucleotide sequence ID" value="NZ_JACSQB010000042.1"/>
</dbReference>
<keyword evidence="7" id="KW-1185">Reference proteome</keyword>
<evidence type="ECO:0000256" key="2">
    <source>
        <dbReference type="ARBA" id="ARBA00022448"/>
    </source>
</evidence>
<dbReference type="InterPro" id="IPR006127">
    <property type="entry name" value="ZnuA-like"/>
</dbReference>
<dbReference type="PANTHER" id="PTHR42953:SF3">
    <property type="entry name" value="HIGH-AFFINITY ZINC UPTAKE SYSTEM PROTEIN ZNUA"/>
    <property type="match status" value="1"/>
</dbReference>
<name>A0ABR8YRH0_9CLOT</name>
<evidence type="ECO:0000256" key="3">
    <source>
        <dbReference type="ARBA" id="ARBA00022729"/>
    </source>
</evidence>
<dbReference type="InterPro" id="IPR006128">
    <property type="entry name" value="Lipoprotein_PsaA-like"/>
</dbReference>
<dbReference type="PRINTS" id="PR00691">
    <property type="entry name" value="ADHESINB"/>
</dbReference>
<sequence>MVKKIINYMLILMFSIALIGCSKQDNNIDAEKNNKIKVVASFYAMEEFAKEIGKDKIEVYTVVPDGVEPHDFEPKAKDLANLEEANLLVLNGLDMEHWKEDVLKVINNSKLKVVDTSEGGDFIKLDEEHKEETEKEHGAYDPHLWLGLNMAKLQADNIKKALIEIDGDNKDYYEKNYNEFAKEIDDLYNDYKGKFQQISNKNFITGHATFGYLCRDFGLNQYSIEGVFAEGEPSPKQLKELTDLCKDKNINTVFVESLVSPQISETLAREVNGKTEKIYTLHSKEDGLNYIEAMKYNLETIYNSMK</sequence>
<organism evidence="6 7">
    <name type="scientific">Clostridium faecium</name>
    <dbReference type="NCBI Taxonomy" id="2762223"/>
    <lineage>
        <taxon>Bacteria</taxon>
        <taxon>Bacillati</taxon>
        <taxon>Bacillota</taxon>
        <taxon>Clostridia</taxon>
        <taxon>Eubacteriales</taxon>
        <taxon>Clostridiaceae</taxon>
        <taxon>Clostridium</taxon>
    </lineage>
</organism>
<evidence type="ECO:0000256" key="1">
    <source>
        <dbReference type="ARBA" id="ARBA00011028"/>
    </source>
</evidence>
<comment type="caution">
    <text evidence="6">The sequence shown here is derived from an EMBL/GenBank/DDBJ whole genome shotgun (WGS) entry which is preliminary data.</text>
</comment>
<dbReference type="PANTHER" id="PTHR42953">
    <property type="entry name" value="HIGH-AFFINITY ZINC UPTAKE SYSTEM PROTEIN ZNUA-RELATED"/>
    <property type="match status" value="1"/>
</dbReference>
<dbReference type="Proteomes" id="UP000627166">
    <property type="component" value="Unassembled WGS sequence"/>
</dbReference>
<feature type="signal peptide" evidence="5">
    <location>
        <begin position="1"/>
        <end position="19"/>
    </location>
</feature>
<evidence type="ECO:0000313" key="7">
    <source>
        <dbReference type="Proteomes" id="UP000627166"/>
    </source>
</evidence>
<protein>
    <submittedName>
        <fullName evidence="6">Zinc ABC transporter substrate-binding protein</fullName>
    </submittedName>
</protein>
<dbReference type="InterPro" id="IPR006129">
    <property type="entry name" value="AdhesinB"/>
</dbReference>
<proteinExistence type="inferred from homology"/>